<gene>
    <name evidence="1" type="ORF">HII31_10637</name>
</gene>
<dbReference type="AlphaFoldDB" id="A0A8H6VE79"/>
<dbReference type="SFLD" id="SFLDS00003">
    <property type="entry name" value="Haloacid_Dehalogenase"/>
    <property type="match status" value="1"/>
</dbReference>
<keyword evidence="2" id="KW-1185">Reference proteome</keyword>
<dbReference type="PANTHER" id="PTHR43885:SF1">
    <property type="entry name" value="SUPERFAMILY HYDROLASE, PUTATIVE (AFU_ORTHOLOGUE AFUA_4G13290)-RELATED"/>
    <property type="match status" value="1"/>
</dbReference>
<dbReference type="InterPro" id="IPR023214">
    <property type="entry name" value="HAD_sf"/>
</dbReference>
<dbReference type="EMBL" id="JABCIY010000217">
    <property type="protein sequence ID" value="KAF7188065.1"/>
    <property type="molecule type" value="Genomic_DNA"/>
</dbReference>
<reference evidence="1" key="1">
    <citation type="submission" date="2020-04" db="EMBL/GenBank/DDBJ databases">
        <title>Draft genome resource of the tomato pathogen Pseudocercospora fuligena.</title>
        <authorList>
            <person name="Zaccaron A."/>
        </authorList>
    </citation>
    <scope>NUCLEOTIDE SEQUENCE</scope>
    <source>
        <strain evidence="1">PF001</strain>
    </source>
</reference>
<dbReference type="SFLD" id="SFLDG01129">
    <property type="entry name" value="C1.5:_HAD__Beta-PGM__Phosphata"/>
    <property type="match status" value="1"/>
</dbReference>
<protein>
    <submittedName>
        <fullName evidence="1">Putative hydrolase</fullName>
    </submittedName>
</protein>
<dbReference type="SUPFAM" id="SSF56784">
    <property type="entry name" value="HAD-like"/>
    <property type="match status" value="1"/>
</dbReference>
<dbReference type="OrthoDB" id="426235at2759"/>
<organism evidence="1 2">
    <name type="scientific">Pseudocercospora fuligena</name>
    <dbReference type="NCBI Taxonomy" id="685502"/>
    <lineage>
        <taxon>Eukaryota</taxon>
        <taxon>Fungi</taxon>
        <taxon>Dikarya</taxon>
        <taxon>Ascomycota</taxon>
        <taxon>Pezizomycotina</taxon>
        <taxon>Dothideomycetes</taxon>
        <taxon>Dothideomycetidae</taxon>
        <taxon>Mycosphaerellales</taxon>
        <taxon>Mycosphaerellaceae</taxon>
        <taxon>Pseudocercospora</taxon>
    </lineage>
</organism>
<comment type="caution">
    <text evidence="1">The sequence shown here is derived from an EMBL/GenBank/DDBJ whole genome shotgun (WGS) entry which is preliminary data.</text>
</comment>
<evidence type="ECO:0000313" key="1">
    <source>
        <dbReference type="EMBL" id="KAF7188065.1"/>
    </source>
</evidence>
<dbReference type="Gene3D" id="3.40.50.1000">
    <property type="entry name" value="HAD superfamily/HAD-like"/>
    <property type="match status" value="1"/>
</dbReference>
<dbReference type="InterPro" id="IPR036412">
    <property type="entry name" value="HAD-like_sf"/>
</dbReference>
<dbReference type="CDD" id="cd01427">
    <property type="entry name" value="HAD_like"/>
    <property type="match status" value="1"/>
</dbReference>
<dbReference type="Pfam" id="PF00702">
    <property type="entry name" value="Hydrolase"/>
    <property type="match status" value="1"/>
</dbReference>
<name>A0A8H6VE79_9PEZI</name>
<dbReference type="Gene3D" id="1.10.260.80">
    <property type="match status" value="1"/>
</dbReference>
<sequence>MFALLRYRLALSRETNICARNVFRLLISSTNPQSRSFTTTMSPHKRHHFAPLGQSPSEGLLQLKGIVFDMDGTLCEPQNYMFGEMREALQIDKNIDILDHIHSLPEKEQREAFEKVRKIESKAMEKQIPQAGLVTLMEELDRHGIKKGICTRNFDMPVNHLLRNHIPGHLNPFAPVVTREFRPPKPSPAGILHIANAWGLVQSSTVPETPPEERPLPLIMVGDSVDDMAAGRDAGALTVLLRSEGKEELETDSRTDVVISRLDELVALLREGLKPQR</sequence>
<proteinExistence type="predicted"/>
<accession>A0A8H6VE79</accession>
<dbReference type="NCBIfam" id="TIGR01549">
    <property type="entry name" value="HAD-SF-IA-v1"/>
    <property type="match status" value="1"/>
</dbReference>
<dbReference type="Proteomes" id="UP000660729">
    <property type="component" value="Unassembled WGS sequence"/>
</dbReference>
<dbReference type="InterPro" id="IPR006439">
    <property type="entry name" value="HAD-SF_hydro_IA"/>
</dbReference>
<dbReference type="PANTHER" id="PTHR43885">
    <property type="entry name" value="HALOACID DEHALOGENASE-LIKE HYDROLASE"/>
    <property type="match status" value="1"/>
</dbReference>
<evidence type="ECO:0000313" key="2">
    <source>
        <dbReference type="Proteomes" id="UP000660729"/>
    </source>
</evidence>
<keyword evidence="1" id="KW-0378">Hydrolase</keyword>
<dbReference type="GO" id="GO:0016791">
    <property type="term" value="F:phosphatase activity"/>
    <property type="evidence" value="ECO:0007669"/>
    <property type="project" value="UniProtKB-ARBA"/>
</dbReference>